<dbReference type="Pfam" id="PF03171">
    <property type="entry name" value="2OG-FeII_Oxy"/>
    <property type="match status" value="1"/>
</dbReference>
<dbReference type="Gene3D" id="2.60.120.330">
    <property type="entry name" value="B-lactam Antibiotic, Isopenicillin N Synthase, Chain"/>
    <property type="match status" value="1"/>
</dbReference>
<organism evidence="6 7">
    <name type="scientific">Deinandra increscens subsp. villosa</name>
    <dbReference type="NCBI Taxonomy" id="3103831"/>
    <lineage>
        <taxon>Eukaryota</taxon>
        <taxon>Viridiplantae</taxon>
        <taxon>Streptophyta</taxon>
        <taxon>Embryophyta</taxon>
        <taxon>Tracheophyta</taxon>
        <taxon>Spermatophyta</taxon>
        <taxon>Magnoliopsida</taxon>
        <taxon>eudicotyledons</taxon>
        <taxon>Gunneridae</taxon>
        <taxon>Pentapetalae</taxon>
        <taxon>asterids</taxon>
        <taxon>campanulids</taxon>
        <taxon>Asterales</taxon>
        <taxon>Asteraceae</taxon>
        <taxon>Asteroideae</taxon>
        <taxon>Heliantheae alliance</taxon>
        <taxon>Madieae</taxon>
        <taxon>Madiinae</taxon>
        <taxon>Deinandra</taxon>
    </lineage>
</organism>
<keyword evidence="3 4" id="KW-0408">Iron</keyword>
<dbReference type="Pfam" id="PF14226">
    <property type="entry name" value="DIOX_N"/>
    <property type="match status" value="1"/>
</dbReference>
<dbReference type="PROSITE" id="PS51471">
    <property type="entry name" value="FE2OG_OXY"/>
    <property type="match status" value="1"/>
</dbReference>
<proteinExistence type="inferred from homology"/>
<evidence type="ECO:0000256" key="4">
    <source>
        <dbReference type="RuleBase" id="RU003682"/>
    </source>
</evidence>
<feature type="domain" description="Fe2OG dioxygenase" evidence="5">
    <location>
        <begin position="227"/>
        <end position="331"/>
    </location>
</feature>
<evidence type="ECO:0000259" key="5">
    <source>
        <dbReference type="PROSITE" id="PS51471"/>
    </source>
</evidence>
<dbReference type="GO" id="GO:0016705">
    <property type="term" value="F:oxidoreductase activity, acting on paired donors, with incorporation or reduction of molecular oxygen"/>
    <property type="evidence" value="ECO:0007669"/>
    <property type="project" value="UniProtKB-ARBA"/>
</dbReference>
<dbReference type="SUPFAM" id="SSF51197">
    <property type="entry name" value="Clavaminate synthase-like"/>
    <property type="match status" value="1"/>
</dbReference>
<comment type="similarity">
    <text evidence="1 4">Belongs to the iron/ascorbate-dependent oxidoreductase family.</text>
</comment>
<comment type="caution">
    <text evidence="6">The sequence shown here is derived from an EMBL/GenBank/DDBJ whole genome shotgun (WGS) entry which is preliminary data.</text>
</comment>
<evidence type="ECO:0000256" key="1">
    <source>
        <dbReference type="ARBA" id="ARBA00008056"/>
    </source>
</evidence>
<keyword evidence="2 4" id="KW-0479">Metal-binding</keyword>
<keyword evidence="7" id="KW-1185">Reference proteome</keyword>
<evidence type="ECO:0000256" key="3">
    <source>
        <dbReference type="ARBA" id="ARBA00023004"/>
    </source>
</evidence>
<gene>
    <name evidence="6" type="ORF">SSX86_029999</name>
</gene>
<dbReference type="InterPro" id="IPR027443">
    <property type="entry name" value="IPNS-like_sf"/>
</dbReference>
<sequence>MSTNEGYHFHEATFVDQNGELKTTKIPVVQELAARQDHFPKRFIASSPPLIIAAANTLPPVIDIAKLQSDCSRKAELRRLAEAAKEWGVFLIKNHGVEAVVLDDVKEVVKGFFGLSYEDKKANVGSFKSVDDMGYGKNFVKSEEQPLDWIDRLTMKAAPPVVTTCTNTNNIDGLSVWPQKPGNFRQAIEKYVEESRKVLDGLLQDLAESLSLDHQNAFLQHFEPEQSEIKVRVNYYPPCPRPDLAIGLMPHSDASGLTLLLEFGATRALQVLKGSAWTTLEWPNDNNNTLLLVNIGDLMEIMSNGVLKSMWHQVRTKLDAERFSVAYFYNPPPQSSIGPVVVGGGTSMYKRVVVEDYVSNYYKISPTTSKEAIMYARLG</sequence>
<protein>
    <recommendedName>
        <fullName evidence="5">Fe2OG dioxygenase domain-containing protein</fullName>
    </recommendedName>
</protein>
<evidence type="ECO:0000313" key="6">
    <source>
        <dbReference type="EMBL" id="KAK9053366.1"/>
    </source>
</evidence>
<dbReference type="AlphaFoldDB" id="A0AAP0CB72"/>
<dbReference type="Proteomes" id="UP001408789">
    <property type="component" value="Unassembled WGS sequence"/>
</dbReference>
<dbReference type="InterPro" id="IPR050295">
    <property type="entry name" value="Plant_2OG-oxidoreductases"/>
</dbReference>
<name>A0AAP0CB72_9ASTR</name>
<dbReference type="InterPro" id="IPR026992">
    <property type="entry name" value="DIOX_N"/>
</dbReference>
<evidence type="ECO:0000256" key="2">
    <source>
        <dbReference type="ARBA" id="ARBA00022723"/>
    </source>
</evidence>
<evidence type="ECO:0000313" key="7">
    <source>
        <dbReference type="Proteomes" id="UP001408789"/>
    </source>
</evidence>
<dbReference type="InterPro" id="IPR044861">
    <property type="entry name" value="IPNS-like_FE2OG_OXY"/>
</dbReference>
<accession>A0AAP0CB72</accession>
<keyword evidence="4" id="KW-0560">Oxidoreductase</keyword>
<dbReference type="InterPro" id="IPR005123">
    <property type="entry name" value="Oxoglu/Fe-dep_dioxygenase_dom"/>
</dbReference>
<dbReference type="EMBL" id="JBCNJP010000027">
    <property type="protein sequence ID" value="KAK9053366.1"/>
    <property type="molecule type" value="Genomic_DNA"/>
</dbReference>
<reference evidence="6 7" key="1">
    <citation type="submission" date="2024-04" db="EMBL/GenBank/DDBJ databases">
        <title>The reference genome of an endangered Asteraceae, Deinandra increscens subsp. villosa, native to the Central Coast of California.</title>
        <authorList>
            <person name="Guilliams M."/>
            <person name="Hasenstab-Lehman K."/>
            <person name="Meyer R."/>
            <person name="Mcevoy S."/>
        </authorList>
    </citation>
    <scope>NUCLEOTIDE SEQUENCE [LARGE SCALE GENOMIC DNA]</scope>
    <source>
        <tissue evidence="6">Leaf</tissue>
    </source>
</reference>
<dbReference type="PANTHER" id="PTHR47991">
    <property type="entry name" value="OXOGLUTARATE/IRON-DEPENDENT DIOXYGENASE"/>
    <property type="match status" value="1"/>
</dbReference>
<dbReference type="GO" id="GO:0046872">
    <property type="term" value="F:metal ion binding"/>
    <property type="evidence" value="ECO:0007669"/>
    <property type="project" value="UniProtKB-KW"/>
</dbReference>